<protein>
    <submittedName>
        <fullName evidence="1">Uncharacterized protein</fullName>
    </submittedName>
</protein>
<evidence type="ECO:0000313" key="2">
    <source>
        <dbReference type="Proteomes" id="UP000503447"/>
    </source>
</evidence>
<evidence type="ECO:0000313" key="1">
    <source>
        <dbReference type="EMBL" id="QJW94611.1"/>
    </source>
</evidence>
<gene>
    <name evidence="1" type="ORF">FTUN_2133</name>
</gene>
<accession>A0A6M5YN02</accession>
<dbReference type="KEGG" id="ftj:FTUN_2133"/>
<sequence>MAFETRKVGGTKYLYLSERDPATGKVRKRYVGTGPKADAAAAALEARRKRRADERLAVERVRSELGAVDALMAELDAGATLVMEAALYAAGYHRPNYGPWRKRRH</sequence>
<reference evidence="2" key="1">
    <citation type="submission" date="2020-05" db="EMBL/GenBank/DDBJ databases">
        <title>Frigoriglobus tundricola gen. nov., sp. nov., a psychrotolerant cellulolytic planctomycete of the family Gemmataceae with two divergent copies of 16S rRNA gene.</title>
        <authorList>
            <person name="Kulichevskaya I.S."/>
            <person name="Ivanova A.A."/>
            <person name="Naumoff D.G."/>
            <person name="Beletsky A.V."/>
            <person name="Rijpstra W.I.C."/>
            <person name="Sinninghe Damste J.S."/>
            <person name="Mardanov A.V."/>
            <person name="Ravin N.V."/>
            <person name="Dedysh S.N."/>
        </authorList>
    </citation>
    <scope>NUCLEOTIDE SEQUENCE [LARGE SCALE GENOMIC DNA]</scope>
    <source>
        <strain evidence="2">PL17</strain>
    </source>
</reference>
<organism evidence="1 2">
    <name type="scientific">Frigoriglobus tundricola</name>
    <dbReference type="NCBI Taxonomy" id="2774151"/>
    <lineage>
        <taxon>Bacteria</taxon>
        <taxon>Pseudomonadati</taxon>
        <taxon>Planctomycetota</taxon>
        <taxon>Planctomycetia</taxon>
        <taxon>Gemmatales</taxon>
        <taxon>Gemmataceae</taxon>
        <taxon>Frigoriglobus</taxon>
    </lineage>
</organism>
<dbReference type="RefSeq" id="WP_171470569.1">
    <property type="nucleotide sequence ID" value="NZ_CP053452.2"/>
</dbReference>
<dbReference type="Proteomes" id="UP000503447">
    <property type="component" value="Chromosome"/>
</dbReference>
<dbReference type="EMBL" id="CP053452">
    <property type="protein sequence ID" value="QJW94611.1"/>
    <property type="molecule type" value="Genomic_DNA"/>
</dbReference>
<name>A0A6M5YN02_9BACT</name>
<proteinExistence type="predicted"/>
<keyword evidence="2" id="KW-1185">Reference proteome</keyword>
<dbReference type="AlphaFoldDB" id="A0A6M5YN02"/>